<sequence length="61" mass="7263">MILLCLVHPYFLLSHCTCYLELQKVEHQHLLRSSLQNLAWISSHSCLYRKRLQFYSCPVVV</sequence>
<proteinExistence type="predicted"/>
<organism evidence="2">
    <name type="scientific">Rhizophora mucronata</name>
    <name type="common">Asiatic mangrove</name>
    <dbReference type="NCBI Taxonomy" id="61149"/>
    <lineage>
        <taxon>Eukaryota</taxon>
        <taxon>Viridiplantae</taxon>
        <taxon>Streptophyta</taxon>
        <taxon>Embryophyta</taxon>
        <taxon>Tracheophyta</taxon>
        <taxon>Spermatophyta</taxon>
        <taxon>Magnoliopsida</taxon>
        <taxon>eudicotyledons</taxon>
        <taxon>Gunneridae</taxon>
        <taxon>Pentapetalae</taxon>
        <taxon>rosids</taxon>
        <taxon>fabids</taxon>
        <taxon>Malpighiales</taxon>
        <taxon>Rhizophoraceae</taxon>
        <taxon>Rhizophora</taxon>
    </lineage>
</organism>
<protein>
    <submittedName>
        <fullName evidence="2">Uncharacterized protein</fullName>
    </submittedName>
</protein>
<feature type="signal peptide" evidence="1">
    <location>
        <begin position="1"/>
        <end position="18"/>
    </location>
</feature>
<evidence type="ECO:0000313" key="2">
    <source>
        <dbReference type="EMBL" id="MBX69155.1"/>
    </source>
</evidence>
<keyword evidence="1" id="KW-0732">Signal</keyword>
<dbReference type="AlphaFoldDB" id="A0A2P2QQE8"/>
<reference evidence="2" key="1">
    <citation type="submission" date="2018-02" db="EMBL/GenBank/DDBJ databases">
        <title>Rhizophora mucronata_Transcriptome.</title>
        <authorList>
            <person name="Meera S.P."/>
            <person name="Sreeshan A."/>
            <person name="Augustine A."/>
        </authorList>
    </citation>
    <scope>NUCLEOTIDE SEQUENCE</scope>
    <source>
        <tissue evidence="2">Leaf</tissue>
    </source>
</reference>
<feature type="chain" id="PRO_5015158713" evidence="1">
    <location>
        <begin position="19"/>
        <end position="61"/>
    </location>
</feature>
<accession>A0A2P2QQE8</accession>
<evidence type="ECO:0000256" key="1">
    <source>
        <dbReference type="SAM" id="SignalP"/>
    </source>
</evidence>
<name>A0A2P2QQE8_RHIMU</name>
<dbReference type="EMBL" id="GGEC01088671">
    <property type="protein sequence ID" value="MBX69155.1"/>
    <property type="molecule type" value="Transcribed_RNA"/>
</dbReference>